<evidence type="ECO:0000313" key="7">
    <source>
        <dbReference type="EMBL" id="ROP90592.1"/>
    </source>
</evidence>
<keyword evidence="3 6" id="KW-0812">Transmembrane</keyword>
<evidence type="ECO:0000256" key="2">
    <source>
        <dbReference type="ARBA" id="ARBA00022475"/>
    </source>
</evidence>
<keyword evidence="8" id="KW-1185">Reference proteome</keyword>
<feature type="transmembrane region" description="Helical" evidence="6">
    <location>
        <begin position="109"/>
        <end position="127"/>
    </location>
</feature>
<keyword evidence="5 6" id="KW-0472">Membrane</keyword>
<dbReference type="Proteomes" id="UP000278222">
    <property type="component" value="Unassembled WGS sequence"/>
</dbReference>
<evidence type="ECO:0000256" key="6">
    <source>
        <dbReference type="SAM" id="Phobius"/>
    </source>
</evidence>
<reference evidence="7 8" key="1">
    <citation type="submission" date="2018-11" db="EMBL/GenBank/DDBJ databases">
        <title>Genomic Encyclopedia of Type Strains, Phase IV (KMG-IV): sequencing the most valuable type-strain genomes for metagenomic binning, comparative biology and taxonomic classification.</title>
        <authorList>
            <person name="Goeker M."/>
        </authorList>
    </citation>
    <scope>NUCLEOTIDE SEQUENCE [LARGE SCALE GENOMIC DNA]</scope>
    <source>
        <strain evidence="7 8">DSM 5900</strain>
    </source>
</reference>
<feature type="transmembrane region" description="Helical" evidence="6">
    <location>
        <begin position="214"/>
        <end position="241"/>
    </location>
</feature>
<keyword evidence="4 6" id="KW-1133">Transmembrane helix</keyword>
<evidence type="ECO:0000256" key="3">
    <source>
        <dbReference type="ARBA" id="ARBA00022692"/>
    </source>
</evidence>
<dbReference type="RefSeq" id="WP_123690005.1">
    <property type="nucleotide sequence ID" value="NZ_AP019700.1"/>
</dbReference>
<sequence>MGEGIPYCGSGPLPDEIWGRWNGDPVLLGLLAAAGLLILLHPPGGVRRKACAAAAWAVLVLAFVSPLCALSSALFSARALHHLLLIAAAAPLIAAALPDAGPARRPGAGLLVATLAQTAALWLWHMPGPYAAALADGTLYWLMQATLLGSAVLFWSTLRTAAPAGAARLSALLAMVMQMGLLGALLTFVPAPLYAAHFATTLPWGLTPLEDQQLAGLVMWVPAALPYLAAALVPLAGWLAAAHRASPEPQG</sequence>
<organism evidence="7 8">
    <name type="scientific">Stella humosa</name>
    <dbReference type="NCBI Taxonomy" id="94"/>
    <lineage>
        <taxon>Bacteria</taxon>
        <taxon>Pseudomonadati</taxon>
        <taxon>Pseudomonadota</taxon>
        <taxon>Alphaproteobacteria</taxon>
        <taxon>Rhodospirillales</taxon>
        <taxon>Stellaceae</taxon>
        <taxon>Stella</taxon>
    </lineage>
</organism>
<feature type="transmembrane region" description="Helical" evidence="6">
    <location>
        <begin position="139"/>
        <end position="158"/>
    </location>
</feature>
<feature type="transmembrane region" description="Helical" evidence="6">
    <location>
        <begin position="25"/>
        <end position="41"/>
    </location>
</feature>
<evidence type="ECO:0000256" key="4">
    <source>
        <dbReference type="ARBA" id="ARBA00022989"/>
    </source>
</evidence>
<dbReference type="Pfam" id="PF09678">
    <property type="entry name" value="Caa3_CtaG"/>
    <property type="match status" value="1"/>
</dbReference>
<accession>A0A3N1LGQ0</accession>
<gene>
    <name evidence="7" type="ORF">EDC65_2444</name>
</gene>
<comment type="caution">
    <text evidence="7">The sequence shown here is derived from an EMBL/GenBank/DDBJ whole genome shotgun (WGS) entry which is preliminary data.</text>
</comment>
<evidence type="ECO:0000256" key="5">
    <source>
        <dbReference type="ARBA" id="ARBA00023136"/>
    </source>
</evidence>
<feature type="transmembrane region" description="Helical" evidence="6">
    <location>
        <begin position="170"/>
        <end position="194"/>
    </location>
</feature>
<dbReference type="EMBL" id="RJKX01000014">
    <property type="protein sequence ID" value="ROP90592.1"/>
    <property type="molecule type" value="Genomic_DNA"/>
</dbReference>
<evidence type="ECO:0000313" key="8">
    <source>
        <dbReference type="Proteomes" id="UP000278222"/>
    </source>
</evidence>
<comment type="subcellular location">
    <subcellularLocation>
        <location evidence="1">Cell membrane</location>
        <topology evidence="1">Multi-pass membrane protein</topology>
    </subcellularLocation>
</comment>
<proteinExistence type="predicted"/>
<keyword evidence="2" id="KW-1003">Cell membrane</keyword>
<dbReference type="InterPro" id="IPR019108">
    <property type="entry name" value="Caa3_assmbl_CtaG-rel"/>
</dbReference>
<name>A0A3N1LGQ0_9PROT</name>
<evidence type="ECO:0000256" key="1">
    <source>
        <dbReference type="ARBA" id="ARBA00004651"/>
    </source>
</evidence>
<dbReference type="AlphaFoldDB" id="A0A3N1LGQ0"/>
<protein>
    <submittedName>
        <fullName evidence="7">Putative membrane protein</fullName>
    </submittedName>
</protein>
<feature type="transmembrane region" description="Helical" evidence="6">
    <location>
        <begin position="79"/>
        <end position="97"/>
    </location>
</feature>
<dbReference type="GO" id="GO:0005886">
    <property type="term" value="C:plasma membrane"/>
    <property type="evidence" value="ECO:0007669"/>
    <property type="project" value="UniProtKB-SubCell"/>
</dbReference>
<feature type="transmembrane region" description="Helical" evidence="6">
    <location>
        <begin position="53"/>
        <end position="73"/>
    </location>
</feature>
<dbReference type="OrthoDB" id="259025at2"/>